<evidence type="ECO:0000256" key="5">
    <source>
        <dbReference type="ARBA" id="ARBA00022989"/>
    </source>
</evidence>
<organism evidence="10 11">
    <name type="scientific">Mya arenaria</name>
    <name type="common">Soft-shell clam</name>
    <dbReference type="NCBI Taxonomy" id="6604"/>
    <lineage>
        <taxon>Eukaryota</taxon>
        <taxon>Metazoa</taxon>
        <taxon>Spiralia</taxon>
        <taxon>Lophotrochozoa</taxon>
        <taxon>Mollusca</taxon>
        <taxon>Bivalvia</taxon>
        <taxon>Autobranchia</taxon>
        <taxon>Heteroconchia</taxon>
        <taxon>Euheterodonta</taxon>
        <taxon>Imparidentia</taxon>
        <taxon>Neoheterodontei</taxon>
        <taxon>Myida</taxon>
        <taxon>Myoidea</taxon>
        <taxon>Myidae</taxon>
        <taxon>Mya</taxon>
    </lineage>
</organism>
<dbReference type="InterPro" id="IPR006201">
    <property type="entry name" value="Neur_channel"/>
</dbReference>
<dbReference type="Pfam" id="PF00452">
    <property type="entry name" value="Bcl-2"/>
    <property type="match status" value="1"/>
</dbReference>
<keyword evidence="4" id="KW-0053">Apoptosis</keyword>
<dbReference type="InterPro" id="IPR036719">
    <property type="entry name" value="Neuro-gated_channel_TM_sf"/>
</dbReference>
<comment type="subcellular location">
    <subcellularLocation>
        <location evidence="1">Membrane</location>
        <topology evidence="1">Multi-pass membrane protein</topology>
    </subcellularLocation>
</comment>
<dbReference type="InterPro" id="IPR002475">
    <property type="entry name" value="Bcl2-like"/>
</dbReference>
<dbReference type="PRINTS" id="PR00252">
    <property type="entry name" value="NRIONCHANNEL"/>
</dbReference>
<dbReference type="InterPro" id="IPR046371">
    <property type="entry name" value="Bcl-2_BH1-3"/>
</dbReference>
<feature type="region of interest" description="Disordered" evidence="7">
    <location>
        <begin position="340"/>
        <end position="359"/>
    </location>
</feature>
<evidence type="ECO:0000259" key="9">
    <source>
        <dbReference type="SMART" id="SM00337"/>
    </source>
</evidence>
<feature type="transmembrane region" description="Helical" evidence="8">
    <location>
        <begin position="235"/>
        <end position="254"/>
    </location>
</feature>
<sequence>MQEYCLVSILFVSCITGQTYQDYRNLYANLFNESRYDTEIRPMFDQSKHIHVNITMGIYTIDSFDLSTGEIVCLLYFVIAWKDELVRWNPNDYGNISGFTVPKGMIWRPNLVFNNQNSNKEASLMESDFSVSYAWYTGDVLAVPTGKYRSLCQLNTKYYPFDKHMCIFEIFIENHVSTEIMLHIPLNTVILENYKSHSEWEVIPAGSQINYNSLEALPFAGVSLENTFYIKRKPLFEILATIIPIWLLSFLSLATPYVRPTSGERLTFAITVYLAFVFATTAFNETIPRSADDLTMATIFTFILIGVRNETIQRFPKCMATLVKSKRTRIKHKAPGCVQNSVHHFDDGQSDDNEGQSNLDVGDMSDGNTSIELRQNYLQNRINKGSDVPAREIDTTNIEEIANTLDRYFFYKNGFKPTTEPLWPLLHCGECSSKLDVNIITSCPRCKKMKYWEEKDTTEDCGLVNESKHLRQMCEEFIERYDSAEPGVDLQSDVNRVNREDSELSMAVYWDILDNVIEKGSEINWFRIVAIVAFAGGLAAHCVRINRPNSVAFIREWTCAYFNMKIDDWIKENNGWVGLVDYHDNRADRNVSRDAFKAIAAMFAYGIGAIVFKNIFFTN</sequence>
<keyword evidence="11" id="KW-1185">Reference proteome</keyword>
<dbReference type="CDD" id="cd06845">
    <property type="entry name" value="Bcl-2_like"/>
    <property type="match status" value="1"/>
</dbReference>
<evidence type="ECO:0000256" key="4">
    <source>
        <dbReference type="ARBA" id="ARBA00022703"/>
    </source>
</evidence>
<comment type="similarity">
    <text evidence="2">Belongs to the Bcl-2 family.</text>
</comment>
<evidence type="ECO:0000256" key="2">
    <source>
        <dbReference type="ARBA" id="ARBA00009458"/>
    </source>
</evidence>
<dbReference type="SMART" id="SM00337">
    <property type="entry name" value="BCL"/>
    <property type="match status" value="1"/>
</dbReference>
<proteinExistence type="inferred from homology"/>
<dbReference type="CDD" id="cd18989">
    <property type="entry name" value="LGIC_ECD_cation"/>
    <property type="match status" value="1"/>
</dbReference>
<name>A0ABY7D8Q5_MYAAR</name>
<feature type="transmembrane region" description="Helical" evidence="8">
    <location>
        <begin position="266"/>
        <end position="284"/>
    </location>
</feature>
<dbReference type="InterPro" id="IPR038050">
    <property type="entry name" value="Neuro_actylchol_rec"/>
</dbReference>
<keyword evidence="5 8" id="KW-1133">Transmembrane helix</keyword>
<dbReference type="SUPFAM" id="SSF56854">
    <property type="entry name" value="Bcl-2 inhibitors of programmed cell death"/>
    <property type="match status" value="1"/>
</dbReference>
<feature type="transmembrane region" description="Helical" evidence="8">
    <location>
        <begin position="595"/>
        <end position="616"/>
    </location>
</feature>
<accession>A0ABY7D8Q5</accession>
<dbReference type="InterPro" id="IPR006202">
    <property type="entry name" value="Neur_chan_lig-bd"/>
</dbReference>
<dbReference type="PANTHER" id="PTHR18945">
    <property type="entry name" value="NEUROTRANSMITTER GATED ION CHANNEL"/>
    <property type="match status" value="1"/>
</dbReference>
<evidence type="ECO:0000256" key="7">
    <source>
        <dbReference type="SAM" id="MobiDB-lite"/>
    </source>
</evidence>
<dbReference type="EMBL" id="CP111012">
    <property type="protein sequence ID" value="WAQ94047.1"/>
    <property type="molecule type" value="Genomic_DNA"/>
</dbReference>
<gene>
    <name evidence="10" type="ORF">MAR_006518</name>
</gene>
<evidence type="ECO:0000256" key="8">
    <source>
        <dbReference type="SAM" id="Phobius"/>
    </source>
</evidence>
<evidence type="ECO:0000313" key="10">
    <source>
        <dbReference type="EMBL" id="WAQ94047.1"/>
    </source>
</evidence>
<reference evidence="10" key="1">
    <citation type="submission" date="2022-11" db="EMBL/GenBank/DDBJ databases">
        <title>Centuries of genome instability and evolution in soft-shell clam transmissible cancer (bioRxiv).</title>
        <authorList>
            <person name="Hart S.F.M."/>
            <person name="Yonemitsu M.A."/>
            <person name="Giersch R.M."/>
            <person name="Beal B.F."/>
            <person name="Arriagada G."/>
            <person name="Davis B.W."/>
            <person name="Ostrander E.A."/>
            <person name="Goff S.P."/>
            <person name="Metzger M.J."/>
        </authorList>
    </citation>
    <scope>NUCLEOTIDE SEQUENCE</scope>
    <source>
        <strain evidence="10">MELC-2E11</strain>
        <tissue evidence="10">Siphon/mantle</tissue>
    </source>
</reference>
<feature type="domain" description="Bcl-2 Bcl-2 homology region 1-3" evidence="9">
    <location>
        <begin position="470"/>
        <end position="576"/>
    </location>
</feature>
<evidence type="ECO:0000256" key="6">
    <source>
        <dbReference type="ARBA" id="ARBA00023136"/>
    </source>
</evidence>
<evidence type="ECO:0000256" key="3">
    <source>
        <dbReference type="ARBA" id="ARBA00022692"/>
    </source>
</evidence>
<protein>
    <submittedName>
        <fullName evidence="10">ACHA3-like protein</fullName>
    </submittedName>
</protein>
<dbReference type="Gene3D" id="1.10.437.10">
    <property type="entry name" value="Blc2-like"/>
    <property type="match status" value="1"/>
</dbReference>
<dbReference type="SUPFAM" id="SSF63712">
    <property type="entry name" value="Nicotinic receptor ligand binding domain-like"/>
    <property type="match status" value="1"/>
</dbReference>
<dbReference type="Gene3D" id="1.20.58.390">
    <property type="entry name" value="Neurotransmitter-gated ion-channel transmembrane domain"/>
    <property type="match status" value="1"/>
</dbReference>
<dbReference type="Gene3D" id="2.70.170.10">
    <property type="entry name" value="Neurotransmitter-gated ion-channel ligand-binding domain"/>
    <property type="match status" value="1"/>
</dbReference>
<dbReference type="InterPro" id="IPR036834">
    <property type="entry name" value="Bcl-2-like_sf"/>
</dbReference>
<dbReference type="PROSITE" id="PS50062">
    <property type="entry name" value="BCL2_FAMILY"/>
    <property type="match status" value="1"/>
</dbReference>
<dbReference type="InterPro" id="IPR036734">
    <property type="entry name" value="Neur_chan_lig-bd_sf"/>
</dbReference>
<dbReference type="SUPFAM" id="SSF90112">
    <property type="entry name" value="Neurotransmitter-gated ion-channel transmembrane pore"/>
    <property type="match status" value="1"/>
</dbReference>
<keyword evidence="6 8" id="KW-0472">Membrane</keyword>
<evidence type="ECO:0000256" key="1">
    <source>
        <dbReference type="ARBA" id="ARBA00004141"/>
    </source>
</evidence>
<dbReference type="InterPro" id="IPR026298">
    <property type="entry name" value="Bcl-2_fam"/>
</dbReference>
<dbReference type="Proteomes" id="UP001164746">
    <property type="component" value="Chromosome 1"/>
</dbReference>
<dbReference type="Pfam" id="PF02931">
    <property type="entry name" value="Neur_chan_LBD"/>
    <property type="match status" value="1"/>
</dbReference>
<evidence type="ECO:0000313" key="11">
    <source>
        <dbReference type="Proteomes" id="UP001164746"/>
    </source>
</evidence>
<keyword evidence="3 8" id="KW-0812">Transmembrane</keyword>